<dbReference type="Gene3D" id="1.25.10.10">
    <property type="entry name" value="Leucine-rich Repeat Variant"/>
    <property type="match status" value="1"/>
</dbReference>
<dbReference type="OrthoDB" id="29145at2759"/>
<dbReference type="InterPro" id="IPR011989">
    <property type="entry name" value="ARM-like"/>
</dbReference>
<accession>A0A397UFD2</accession>
<proteinExistence type="predicted"/>
<gene>
    <name evidence="1" type="ORF">C2G38_2218113</name>
</gene>
<organism evidence="1 2">
    <name type="scientific">Gigaspora rosea</name>
    <dbReference type="NCBI Taxonomy" id="44941"/>
    <lineage>
        <taxon>Eukaryota</taxon>
        <taxon>Fungi</taxon>
        <taxon>Fungi incertae sedis</taxon>
        <taxon>Mucoromycota</taxon>
        <taxon>Glomeromycotina</taxon>
        <taxon>Glomeromycetes</taxon>
        <taxon>Diversisporales</taxon>
        <taxon>Gigasporaceae</taxon>
        <taxon>Gigaspora</taxon>
    </lineage>
</organism>
<dbReference type="AlphaFoldDB" id="A0A397UFD2"/>
<keyword evidence="2" id="KW-1185">Reference proteome</keyword>
<comment type="caution">
    <text evidence="1">The sequence shown here is derived from an EMBL/GenBank/DDBJ whole genome shotgun (WGS) entry which is preliminary data.</text>
</comment>
<protein>
    <recommendedName>
        <fullName evidence="3">Armadillo-type protein</fullName>
    </recommendedName>
</protein>
<name>A0A397UFD2_9GLOM</name>
<evidence type="ECO:0000313" key="2">
    <source>
        <dbReference type="Proteomes" id="UP000266673"/>
    </source>
</evidence>
<dbReference type="SUPFAM" id="SSF48371">
    <property type="entry name" value="ARM repeat"/>
    <property type="match status" value="1"/>
</dbReference>
<dbReference type="Proteomes" id="UP000266673">
    <property type="component" value="Unassembled WGS sequence"/>
</dbReference>
<evidence type="ECO:0000313" key="1">
    <source>
        <dbReference type="EMBL" id="RIB06013.1"/>
    </source>
</evidence>
<reference evidence="1 2" key="1">
    <citation type="submission" date="2018-06" db="EMBL/GenBank/DDBJ databases">
        <title>Comparative genomics reveals the genomic features of Rhizophagus irregularis, R. cerebriforme, R. diaphanum and Gigaspora rosea, and their symbiotic lifestyle signature.</title>
        <authorList>
            <person name="Morin E."/>
            <person name="San Clemente H."/>
            <person name="Chen E.C.H."/>
            <person name="De La Providencia I."/>
            <person name="Hainaut M."/>
            <person name="Kuo A."/>
            <person name="Kohler A."/>
            <person name="Murat C."/>
            <person name="Tang N."/>
            <person name="Roy S."/>
            <person name="Loubradou J."/>
            <person name="Henrissat B."/>
            <person name="Grigoriev I.V."/>
            <person name="Corradi N."/>
            <person name="Roux C."/>
            <person name="Martin F.M."/>
        </authorList>
    </citation>
    <scope>NUCLEOTIDE SEQUENCE [LARGE SCALE GENOMIC DNA]</scope>
    <source>
        <strain evidence="1 2">DAOM 194757</strain>
    </source>
</reference>
<evidence type="ECO:0008006" key="3">
    <source>
        <dbReference type="Google" id="ProtNLM"/>
    </source>
</evidence>
<sequence length="84" mass="9593">MIVAPTYENYQKTAIQYSSSWNNDDKNLPVNAVLTEPNLMESIVALLWDNDMKVVKEACWVLSNSTSLHNPGHIQFVKDFYTSI</sequence>
<dbReference type="STRING" id="44941.A0A397UFD2"/>
<dbReference type="EMBL" id="QKWP01001881">
    <property type="protein sequence ID" value="RIB06013.1"/>
    <property type="molecule type" value="Genomic_DNA"/>
</dbReference>
<dbReference type="InterPro" id="IPR016024">
    <property type="entry name" value="ARM-type_fold"/>
</dbReference>